<evidence type="ECO:0000256" key="2">
    <source>
        <dbReference type="ARBA" id="ARBA00022475"/>
    </source>
</evidence>
<accession>A0A935TDS0</accession>
<comment type="caution">
    <text evidence="8">The sequence shown here is derived from an EMBL/GenBank/DDBJ whole genome shotgun (WGS) entry which is preliminary data.</text>
</comment>
<evidence type="ECO:0000313" key="8">
    <source>
        <dbReference type="EMBL" id="MBK7955854.1"/>
    </source>
</evidence>
<keyword evidence="5 6" id="KW-0472">Membrane</keyword>
<name>A0A935TDS0_9PROT</name>
<dbReference type="AlphaFoldDB" id="A0A935TDS0"/>
<evidence type="ECO:0000259" key="7">
    <source>
        <dbReference type="Pfam" id="PF06271"/>
    </source>
</evidence>
<dbReference type="Proteomes" id="UP000706151">
    <property type="component" value="Unassembled WGS sequence"/>
</dbReference>
<proteinExistence type="predicted"/>
<evidence type="ECO:0000313" key="9">
    <source>
        <dbReference type="Proteomes" id="UP000706151"/>
    </source>
</evidence>
<protein>
    <submittedName>
        <fullName evidence="8">RDD family protein</fullName>
    </submittedName>
</protein>
<keyword evidence="4 6" id="KW-1133">Transmembrane helix</keyword>
<evidence type="ECO:0000256" key="6">
    <source>
        <dbReference type="SAM" id="Phobius"/>
    </source>
</evidence>
<gene>
    <name evidence="8" type="ORF">IPK02_19010</name>
</gene>
<feature type="domain" description="RDD" evidence="7">
    <location>
        <begin position="10"/>
        <end position="135"/>
    </location>
</feature>
<dbReference type="InterPro" id="IPR051791">
    <property type="entry name" value="Pra-immunoreactive"/>
</dbReference>
<feature type="transmembrane region" description="Helical" evidence="6">
    <location>
        <begin position="99"/>
        <end position="122"/>
    </location>
</feature>
<evidence type="ECO:0000256" key="5">
    <source>
        <dbReference type="ARBA" id="ARBA00023136"/>
    </source>
</evidence>
<keyword evidence="3 6" id="KW-0812">Transmembrane</keyword>
<reference evidence="8 9" key="1">
    <citation type="submission" date="2020-10" db="EMBL/GenBank/DDBJ databases">
        <title>Connecting structure to function with the recovery of over 1000 high-quality activated sludge metagenome-assembled genomes encoding full-length rRNA genes using long-read sequencing.</title>
        <authorList>
            <person name="Singleton C.M."/>
            <person name="Petriglieri F."/>
            <person name="Kristensen J.M."/>
            <person name="Kirkegaard R.H."/>
            <person name="Michaelsen T.Y."/>
            <person name="Andersen M.H."/>
            <person name="Karst S.M."/>
            <person name="Dueholm M.S."/>
            <person name="Nielsen P.H."/>
            <person name="Albertsen M."/>
        </authorList>
    </citation>
    <scope>NUCLEOTIDE SEQUENCE [LARGE SCALE GENOMIC DNA]</scope>
    <source>
        <strain evidence="8">Fred_18-Q3-R57-64_BAT3C.720</strain>
    </source>
</reference>
<evidence type="ECO:0000256" key="3">
    <source>
        <dbReference type="ARBA" id="ARBA00022692"/>
    </source>
</evidence>
<keyword evidence="2" id="KW-1003">Cell membrane</keyword>
<organism evidence="8 9">
    <name type="scientific">Candidatus Accumulibacter affinis</name>
    <dbReference type="NCBI Taxonomy" id="2954384"/>
    <lineage>
        <taxon>Bacteria</taxon>
        <taxon>Pseudomonadati</taxon>
        <taxon>Pseudomonadota</taxon>
        <taxon>Betaproteobacteria</taxon>
        <taxon>Candidatus Accumulibacter</taxon>
    </lineage>
</organism>
<dbReference type="PANTHER" id="PTHR36115">
    <property type="entry name" value="PROLINE-RICH ANTIGEN HOMOLOG-RELATED"/>
    <property type="match status" value="1"/>
</dbReference>
<dbReference type="InterPro" id="IPR010432">
    <property type="entry name" value="RDD"/>
</dbReference>
<dbReference type="PANTHER" id="PTHR36115:SF10">
    <property type="entry name" value="RDD DOMAIN-CONTAINING PROTEIN"/>
    <property type="match status" value="1"/>
</dbReference>
<dbReference type="Pfam" id="PF06271">
    <property type="entry name" value="RDD"/>
    <property type="match status" value="1"/>
</dbReference>
<dbReference type="EMBL" id="JADJOT010000011">
    <property type="protein sequence ID" value="MBK7955854.1"/>
    <property type="molecule type" value="Genomic_DNA"/>
</dbReference>
<evidence type="ECO:0000256" key="4">
    <source>
        <dbReference type="ARBA" id="ARBA00022989"/>
    </source>
</evidence>
<dbReference type="GO" id="GO:0005886">
    <property type="term" value="C:plasma membrane"/>
    <property type="evidence" value="ECO:0007669"/>
    <property type="project" value="UniProtKB-SubCell"/>
</dbReference>
<sequence length="141" mass="15934">MPASQVVRPPSILRRLASMCYESLLLLAVLAVLLVLPQVLLGAFAHRLASPLLLQAHCFLVLLIYCVWFWSDGRQTLAMKTWRLRLVSRDGLALRPTQALLRFLICWPSIVLGGAGILWALFDRDRQFLHDRLAGTQLVMT</sequence>
<feature type="transmembrane region" description="Helical" evidence="6">
    <location>
        <begin position="52"/>
        <end position="70"/>
    </location>
</feature>
<evidence type="ECO:0000256" key="1">
    <source>
        <dbReference type="ARBA" id="ARBA00004651"/>
    </source>
</evidence>
<comment type="subcellular location">
    <subcellularLocation>
        <location evidence="1">Cell membrane</location>
        <topology evidence="1">Multi-pass membrane protein</topology>
    </subcellularLocation>
</comment>